<accession>X1JPE3</accession>
<dbReference type="NCBIfam" id="TIGR01552">
    <property type="entry name" value="phd_fam"/>
    <property type="match status" value="1"/>
</dbReference>
<dbReference type="AlphaFoldDB" id="X1JPE3"/>
<sequence>MKASAVDLRRRTREIIEALDRGEEVTITYRGEEKGVIVPAKRRKTRRVSASEHPAFGMWKDREDMKDVHEYLRRTRERKLP</sequence>
<organism evidence="1">
    <name type="scientific">marine sediment metagenome</name>
    <dbReference type="NCBI Taxonomy" id="412755"/>
    <lineage>
        <taxon>unclassified sequences</taxon>
        <taxon>metagenomes</taxon>
        <taxon>ecological metagenomes</taxon>
    </lineage>
</organism>
<reference evidence="1" key="1">
    <citation type="journal article" date="2014" name="Front. Microbiol.">
        <title>High frequency of phylogenetically diverse reductive dehalogenase-homologous genes in deep subseafloor sedimentary metagenomes.</title>
        <authorList>
            <person name="Kawai M."/>
            <person name="Futagami T."/>
            <person name="Toyoda A."/>
            <person name="Takaki Y."/>
            <person name="Nishi S."/>
            <person name="Hori S."/>
            <person name="Arai W."/>
            <person name="Tsubouchi T."/>
            <person name="Morono Y."/>
            <person name="Uchiyama I."/>
            <person name="Ito T."/>
            <person name="Fujiyama A."/>
            <person name="Inagaki F."/>
            <person name="Takami H."/>
        </authorList>
    </citation>
    <scope>NUCLEOTIDE SEQUENCE</scope>
    <source>
        <strain evidence="1">Expedition CK06-06</strain>
    </source>
</reference>
<proteinExistence type="predicted"/>
<evidence type="ECO:0000313" key="1">
    <source>
        <dbReference type="EMBL" id="GAH95932.1"/>
    </source>
</evidence>
<comment type="caution">
    <text evidence="1">The sequence shown here is derived from an EMBL/GenBank/DDBJ whole genome shotgun (WGS) entry which is preliminary data.</text>
</comment>
<protein>
    <recommendedName>
        <fullName evidence="2">Antitoxin</fullName>
    </recommendedName>
</protein>
<name>X1JPE3_9ZZZZ</name>
<dbReference type="EMBL" id="BARU01047048">
    <property type="protein sequence ID" value="GAH95932.1"/>
    <property type="molecule type" value="Genomic_DNA"/>
</dbReference>
<gene>
    <name evidence="1" type="ORF">S03H2_70681</name>
</gene>
<evidence type="ECO:0008006" key="2">
    <source>
        <dbReference type="Google" id="ProtNLM"/>
    </source>
</evidence>